<dbReference type="OrthoDB" id="140944at2157"/>
<dbReference type="InterPro" id="IPR012427">
    <property type="entry name" value="DUF1622"/>
</dbReference>
<dbReference type="RefSeq" id="WP_069584307.1">
    <property type="nucleotide sequence ID" value="NZ_LMVM01000012.1"/>
</dbReference>
<name>A0A2A2H6E4_METBR</name>
<accession>A0A2A2H6E4</accession>
<sequence>MVDYGTVIVYIASILSYFGAVVIFYGGIRAAIGVLSIEILKRKTSYNEVRLDFTPKILIGLEFFIAGDLIKSIIEPNLNQVIILAIIVSIRTIVGFSLGREIKELEDMEKK</sequence>
<evidence type="ECO:0000313" key="2">
    <source>
        <dbReference type="EMBL" id="PAV04957.1"/>
    </source>
</evidence>
<keyword evidence="1" id="KW-0812">Transmembrane</keyword>
<dbReference type="EMBL" id="LMVM01000012">
    <property type="protein sequence ID" value="PAV04957.1"/>
    <property type="molecule type" value="Genomic_DNA"/>
</dbReference>
<reference evidence="2 3" key="1">
    <citation type="journal article" date="2017" name="BMC Genomics">
        <title>Genomic analysis of methanogenic archaea reveals a shift towards energy conservation.</title>
        <authorList>
            <person name="Gilmore S.P."/>
            <person name="Henske J.K."/>
            <person name="Sexton J.A."/>
            <person name="Solomon K.V."/>
            <person name="Seppala S."/>
            <person name="Yoo J.I."/>
            <person name="Huyett L.M."/>
            <person name="Pressman A."/>
            <person name="Cogan J.Z."/>
            <person name="Kivenson V."/>
            <person name="Peng X."/>
            <person name="Tan Y."/>
            <person name="Valentine D.L."/>
            <person name="O'Malley M.A."/>
        </authorList>
    </citation>
    <scope>NUCLEOTIDE SEQUENCE [LARGE SCALE GENOMIC DNA]</scope>
    <source>
        <strain evidence="2 3">M.o.H.</strain>
    </source>
</reference>
<protein>
    <recommendedName>
        <fullName evidence="4">DUF1622 domain-containing protein</fullName>
    </recommendedName>
</protein>
<dbReference type="PANTHER" id="PTHR38468:SF1">
    <property type="entry name" value="SLL0939 PROTEIN"/>
    <property type="match status" value="1"/>
</dbReference>
<evidence type="ECO:0000256" key="1">
    <source>
        <dbReference type="SAM" id="Phobius"/>
    </source>
</evidence>
<keyword evidence="3" id="KW-1185">Reference proteome</keyword>
<dbReference type="Proteomes" id="UP000217784">
    <property type="component" value="Unassembled WGS sequence"/>
</dbReference>
<dbReference type="PANTHER" id="PTHR38468">
    <property type="entry name" value="SLL0939 PROTEIN"/>
    <property type="match status" value="1"/>
</dbReference>
<organism evidence="2 3">
    <name type="scientific">Methanobacterium bryantii</name>
    <dbReference type="NCBI Taxonomy" id="2161"/>
    <lineage>
        <taxon>Archaea</taxon>
        <taxon>Methanobacteriati</taxon>
        <taxon>Methanobacteriota</taxon>
        <taxon>Methanomada group</taxon>
        <taxon>Methanobacteria</taxon>
        <taxon>Methanobacteriales</taxon>
        <taxon>Methanobacteriaceae</taxon>
        <taxon>Methanobacterium</taxon>
    </lineage>
</organism>
<gene>
    <name evidence="2" type="ORF">ASJ80_11675</name>
</gene>
<keyword evidence="1" id="KW-1133">Transmembrane helix</keyword>
<evidence type="ECO:0008006" key="4">
    <source>
        <dbReference type="Google" id="ProtNLM"/>
    </source>
</evidence>
<feature type="transmembrane region" description="Helical" evidence="1">
    <location>
        <begin position="6"/>
        <end position="32"/>
    </location>
</feature>
<evidence type="ECO:0000313" key="3">
    <source>
        <dbReference type="Proteomes" id="UP000217784"/>
    </source>
</evidence>
<dbReference type="AlphaFoldDB" id="A0A2A2H6E4"/>
<keyword evidence="1" id="KW-0472">Membrane</keyword>
<comment type="caution">
    <text evidence="2">The sequence shown here is derived from an EMBL/GenBank/DDBJ whole genome shotgun (WGS) entry which is preliminary data.</text>
</comment>
<dbReference type="Pfam" id="PF07784">
    <property type="entry name" value="DUF1622"/>
    <property type="match status" value="1"/>
</dbReference>
<proteinExistence type="predicted"/>